<name>A0ABW0BYN4_9BACT</name>
<accession>A0ABW0BYN4</accession>
<dbReference type="RefSeq" id="WP_377914886.1">
    <property type="nucleotide sequence ID" value="NZ_JBHSKS010000007.1"/>
</dbReference>
<protein>
    <submittedName>
        <fullName evidence="1">Uncharacterized protein</fullName>
    </submittedName>
</protein>
<dbReference type="Proteomes" id="UP001596163">
    <property type="component" value="Unassembled WGS sequence"/>
</dbReference>
<evidence type="ECO:0000313" key="1">
    <source>
        <dbReference type="EMBL" id="MFC5192149.1"/>
    </source>
</evidence>
<reference evidence="2" key="1">
    <citation type="journal article" date="2019" name="Int. J. Syst. Evol. Microbiol.">
        <title>The Global Catalogue of Microorganisms (GCM) 10K type strain sequencing project: providing services to taxonomists for standard genome sequencing and annotation.</title>
        <authorList>
            <consortium name="The Broad Institute Genomics Platform"/>
            <consortium name="The Broad Institute Genome Sequencing Center for Infectious Disease"/>
            <person name="Wu L."/>
            <person name="Ma J."/>
        </authorList>
    </citation>
    <scope>NUCLEOTIDE SEQUENCE [LARGE SCALE GENOMIC DNA]</scope>
    <source>
        <strain evidence="2">CGMCC 1.7030</strain>
    </source>
</reference>
<organism evidence="1 2">
    <name type="scientific">Algoriphagus aquatilis</name>
    <dbReference type="NCBI Taxonomy" id="490186"/>
    <lineage>
        <taxon>Bacteria</taxon>
        <taxon>Pseudomonadati</taxon>
        <taxon>Bacteroidota</taxon>
        <taxon>Cytophagia</taxon>
        <taxon>Cytophagales</taxon>
        <taxon>Cyclobacteriaceae</taxon>
        <taxon>Algoriphagus</taxon>
    </lineage>
</organism>
<comment type="caution">
    <text evidence="1">The sequence shown here is derived from an EMBL/GenBank/DDBJ whole genome shotgun (WGS) entry which is preliminary data.</text>
</comment>
<dbReference type="EMBL" id="JBHSKS010000007">
    <property type="protein sequence ID" value="MFC5192149.1"/>
    <property type="molecule type" value="Genomic_DNA"/>
</dbReference>
<keyword evidence="2" id="KW-1185">Reference proteome</keyword>
<sequence>MDEFKPSYHQSDVRDFITETRLKVSEYSFNQVQQASIDARLGNLLTMVEKADELEKNSLAEYFVFLHQLIIEKSKCFLFIDDLIMKKTRKN</sequence>
<proteinExistence type="predicted"/>
<evidence type="ECO:0000313" key="2">
    <source>
        <dbReference type="Proteomes" id="UP001596163"/>
    </source>
</evidence>
<gene>
    <name evidence="1" type="ORF">ACFPIK_10245</name>
</gene>